<feature type="domain" description="Peptidase S54 rhomboid" evidence="6">
    <location>
        <begin position="55"/>
        <end position="207"/>
    </location>
</feature>
<dbReference type="STRING" id="980251.GCA_001642875_00204"/>
<dbReference type="GO" id="GO:0016020">
    <property type="term" value="C:membrane"/>
    <property type="evidence" value="ECO:0007669"/>
    <property type="project" value="UniProtKB-SubCell"/>
</dbReference>
<feature type="transmembrane region" description="Helical" evidence="5">
    <location>
        <begin position="118"/>
        <end position="138"/>
    </location>
</feature>
<keyword evidence="8" id="KW-1185">Reference proteome</keyword>
<keyword evidence="3 5" id="KW-1133">Transmembrane helix</keyword>
<evidence type="ECO:0000256" key="5">
    <source>
        <dbReference type="SAM" id="Phobius"/>
    </source>
</evidence>
<dbReference type="RefSeq" id="WP_075083003.1">
    <property type="nucleotide sequence ID" value="NZ_CP042912.1"/>
</dbReference>
<dbReference type="SUPFAM" id="SSF144091">
    <property type="entry name" value="Rhomboid-like"/>
    <property type="match status" value="1"/>
</dbReference>
<organism evidence="7 8">
    <name type="scientific">Mariniblastus fucicola</name>
    <dbReference type="NCBI Taxonomy" id="980251"/>
    <lineage>
        <taxon>Bacteria</taxon>
        <taxon>Pseudomonadati</taxon>
        <taxon>Planctomycetota</taxon>
        <taxon>Planctomycetia</taxon>
        <taxon>Pirellulales</taxon>
        <taxon>Pirellulaceae</taxon>
        <taxon>Mariniblastus</taxon>
    </lineage>
</organism>
<sequence>MLFVIPTATDAPSYHFPFATIGMIALNTIVLVLQLAFPEAAEFFILRHAILNPITWFSSCCMHADFCHLLGNMVGLAICGWIIEGKVGWWKFILIYFAIGVSANAFEHAMMFWVSNGGSLGASGVIFGMLAIIMIWAPENEITFSYGGLLLFYPVAGSFSVTVMGFCFYMIGVEFLIAWFSFFEMSSALLHLMGVVPGALIGYFMVKQRLVDCEGYDLMSVQSGNSGKRVLTIAQEREVIQARKRARAEARSQEQHGLERAAAYVAEGHHEFAWKRFEMLRRKNASLVMSEAQLVAIINGLNSDASTRPKAIDVMRFYLKHYSNFRVPITINLARHTLSSLDRPRECIRIMRTIDGEQIAGKHLKAAEAVLKKAREKIAQGAIDFV</sequence>
<dbReference type="Pfam" id="PF01694">
    <property type="entry name" value="Rhomboid"/>
    <property type="match status" value="1"/>
</dbReference>
<dbReference type="OrthoDB" id="267668at2"/>
<dbReference type="AlphaFoldDB" id="A0A5B9PAX6"/>
<dbReference type="EMBL" id="CP042912">
    <property type="protein sequence ID" value="QEG23877.1"/>
    <property type="molecule type" value="Genomic_DNA"/>
</dbReference>
<proteinExistence type="predicted"/>
<dbReference type="InterPro" id="IPR035952">
    <property type="entry name" value="Rhomboid-like_sf"/>
</dbReference>
<dbReference type="KEGG" id="mff:MFFC18_37810"/>
<keyword evidence="2 5" id="KW-0812">Transmembrane</keyword>
<evidence type="ECO:0000313" key="7">
    <source>
        <dbReference type="EMBL" id="QEG23877.1"/>
    </source>
</evidence>
<dbReference type="GO" id="GO:0004252">
    <property type="term" value="F:serine-type endopeptidase activity"/>
    <property type="evidence" value="ECO:0007669"/>
    <property type="project" value="InterPro"/>
</dbReference>
<dbReference type="PANTHER" id="PTHR43066:SF5">
    <property type="entry name" value="RHOMBOID-LIKE PROTEIN 11, CHLOROPLASTIC-RELATED"/>
    <property type="match status" value="1"/>
</dbReference>
<feature type="transmembrane region" description="Helical" evidence="5">
    <location>
        <begin position="89"/>
        <end position="106"/>
    </location>
</feature>
<feature type="transmembrane region" description="Helical" evidence="5">
    <location>
        <begin position="188"/>
        <end position="206"/>
    </location>
</feature>
<accession>A0A5B9PAX6</accession>
<feature type="transmembrane region" description="Helical" evidence="5">
    <location>
        <begin position="66"/>
        <end position="83"/>
    </location>
</feature>
<evidence type="ECO:0000256" key="4">
    <source>
        <dbReference type="ARBA" id="ARBA00023136"/>
    </source>
</evidence>
<protein>
    <submittedName>
        <fullName evidence="7">Rhomboid family protein</fullName>
    </submittedName>
</protein>
<feature type="transmembrane region" description="Helical" evidence="5">
    <location>
        <begin position="150"/>
        <end position="176"/>
    </location>
</feature>
<gene>
    <name evidence="7" type="ORF">MFFC18_37810</name>
</gene>
<name>A0A5B9PAX6_9BACT</name>
<dbReference type="Proteomes" id="UP000322214">
    <property type="component" value="Chromosome"/>
</dbReference>
<evidence type="ECO:0000256" key="3">
    <source>
        <dbReference type="ARBA" id="ARBA00022989"/>
    </source>
</evidence>
<dbReference type="InterPro" id="IPR022764">
    <property type="entry name" value="Peptidase_S54_rhomboid_dom"/>
</dbReference>
<evidence type="ECO:0000313" key="8">
    <source>
        <dbReference type="Proteomes" id="UP000322214"/>
    </source>
</evidence>
<evidence type="ECO:0000259" key="6">
    <source>
        <dbReference type="Pfam" id="PF01694"/>
    </source>
</evidence>
<feature type="transmembrane region" description="Helical" evidence="5">
    <location>
        <begin position="16"/>
        <end position="37"/>
    </location>
</feature>
<dbReference type="Gene3D" id="1.20.1540.10">
    <property type="entry name" value="Rhomboid-like"/>
    <property type="match status" value="1"/>
</dbReference>
<evidence type="ECO:0000256" key="2">
    <source>
        <dbReference type="ARBA" id="ARBA00022692"/>
    </source>
</evidence>
<reference evidence="7 8" key="1">
    <citation type="submission" date="2019-08" db="EMBL/GenBank/DDBJ databases">
        <title>Deep-cultivation of Planctomycetes and their phenomic and genomic characterization uncovers novel biology.</title>
        <authorList>
            <person name="Wiegand S."/>
            <person name="Jogler M."/>
            <person name="Boedeker C."/>
            <person name="Pinto D."/>
            <person name="Vollmers J."/>
            <person name="Rivas-Marin E."/>
            <person name="Kohn T."/>
            <person name="Peeters S.H."/>
            <person name="Heuer A."/>
            <person name="Rast P."/>
            <person name="Oberbeckmann S."/>
            <person name="Bunk B."/>
            <person name="Jeske O."/>
            <person name="Meyerdierks A."/>
            <person name="Storesund J.E."/>
            <person name="Kallscheuer N."/>
            <person name="Luecker S."/>
            <person name="Lage O.M."/>
            <person name="Pohl T."/>
            <person name="Merkel B.J."/>
            <person name="Hornburger P."/>
            <person name="Mueller R.-W."/>
            <person name="Bruemmer F."/>
            <person name="Labrenz M."/>
            <person name="Spormann A.M."/>
            <person name="Op den Camp H."/>
            <person name="Overmann J."/>
            <person name="Amann R."/>
            <person name="Jetten M.S.M."/>
            <person name="Mascher T."/>
            <person name="Medema M.H."/>
            <person name="Devos D.P."/>
            <person name="Kaster A.-K."/>
            <person name="Ovreas L."/>
            <person name="Rohde M."/>
            <person name="Galperin M.Y."/>
            <person name="Jogler C."/>
        </authorList>
    </citation>
    <scope>NUCLEOTIDE SEQUENCE [LARGE SCALE GENOMIC DNA]</scope>
    <source>
        <strain evidence="7 8">FC18</strain>
    </source>
</reference>
<comment type="subcellular location">
    <subcellularLocation>
        <location evidence="1">Membrane</location>
        <topology evidence="1">Multi-pass membrane protein</topology>
    </subcellularLocation>
</comment>
<keyword evidence="4 5" id="KW-0472">Membrane</keyword>
<evidence type="ECO:0000256" key="1">
    <source>
        <dbReference type="ARBA" id="ARBA00004141"/>
    </source>
</evidence>
<dbReference type="PANTHER" id="PTHR43066">
    <property type="entry name" value="RHOMBOID-RELATED PROTEIN"/>
    <property type="match status" value="1"/>
</dbReference>